<dbReference type="AlphaFoldDB" id="A5G7E9"/>
<keyword evidence="2" id="KW-0479">Metal-binding</keyword>
<reference evidence="5 6" key="1">
    <citation type="submission" date="2007-05" db="EMBL/GenBank/DDBJ databases">
        <title>Complete sequence of Geobacter uraniireducens Rf4.</title>
        <authorList>
            <consortium name="US DOE Joint Genome Institute"/>
            <person name="Copeland A."/>
            <person name="Lucas S."/>
            <person name="Lapidus A."/>
            <person name="Barry K."/>
            <person name="Detter J.C."/>
            <person name="Glavina del Rio T."/>
            <person name="Hammon N."/>
            <person name="Israni S."/>
            <person name="Dalin E."/>
            <person name="Tice H."/>
            <person name="Pitluck S."/>
            <person name="Chertkov O."/>
            <person name="Brettin T."/>
            <person name="Bruce D."/>
            <person name="Han C."/>
            <person name="Schmutz J."/>
            <person name="Larimer F."/>
            <person name="Land M."/>
            <person name="Hauser L."/>
            <person name="Kyrpides N."/>
            <person name="Mikhailova N."/>
            <person name="Shelobolina E."/>
            <person name="Aklujkar M."/>
            <person name="Lovley D."/>
            <person name="Richardson P."/>
        </authorList>
    </citation>
    <scope>NUCLEOTIDE SEQUENCE [LARGE SCALE GENOMIC DNA]</scope>
    <source>
        <strain evidence="5 6">Rf4</strain>
    </source>
</reference>
<evidence type="ECO:0000313" key="5">
    <source>
        <dbReference type="EMBL" id="ABQ27717.1"/>
    </source>
</evidence>
<dbReference type="PANTHER" id="PTHR37164:SF1">
    <property type="entry name" value="BACTERIOHEMERYTHRIN"/>
    <property type="match status" value="1"/>
</dbReference>
<dbReference type="Gene3D" id="1.20.120.50">
    <property type="entry name" value="Hemerythrin-like"/>
    <property type="match status" value="1"/>
</dbReference>
<accession>A5G7E9</accession>
<dbReference type="InterPro" id="IPR012827">
    <property type="entry name" value="Hemerythrin_metal-bd"/>
</dbReference>
<dbReference type="PANTHER" id="PTHR37164">
    <property type="entry name" value="BACTERIOHEMERYTHRIN"/>
    <property type="match status" value="1"/>
</dbReference>
<evidence type="ECO:0000313" key="6">
    <source>
        <dbReference type="Proteomes" id="UP000006695"/>
    </source>
</evidence>
<dbReference type="NCBIfam" id="TIGR02481">
    <property type="entry name" value="hemeryth_dom"/>
    <property type="match status" value="1"/>
</dbReference>
<sequence>MSIEWNNNLATGVAEIDNQHKELFSRFDSLLSACNEGKGRDEVLRLLLFLDDYIKSHFAAEERLQLRHNYPGYDAHKAQHTRFTEDVDRLESQFRREGATLPLVIQTNQTLVAWLIQHISRIDMEFAAFLQKNGGAGS</sequence>
<evidence type="ECO:0000256" key="2">
    <source>
        <dbReference type="ARBA" id="ARBA00022723"/>
    </source>
</evidence>
<dbReference type="GO" id="GO:0046872">
    <property type="term" value="F:metal ion binding"/>
    <property type="evidence" value="ECO:0007669"/>
    <property type="project" value="UniProtKB-KW"/>
</dbReference>
<dbReference type="KEGG" id="gur:Gura_3562"/>
<organism evidence="5 6">
    <name type="scientific">Geotalea uraniireducens (strain Rf4)</name>
    <name type="common">Geobacter uraniireducens</name>
    <dbReference type="NCBI Taxonomy" id="351605"/>
    <lineage>
        <taxon>Bacteria</taxon>
        <taxon>Pseudomonadati</taxon>
        <taxon>Thermodesulfobacteriota</taxon>
        <taxon>Desulfuromonadia</taxon>
        <taxon>Geobacterales</taxon>
        <taxon>Geobacteraceae</taxon>
        <taxon>Geotalea</taxon>
    </lineage>
</organism>
<proteinExistence type="inferred from homology"/>
<dbReference type="OrthoDB" id="9774644at2"/>
<keyword evidence="3" id="KW-0408">Iron</keyword>
<evidence type="ECO:0000256" key="1">
    <source>
        <dbReference type="ARBA" id="ARBA00010587"/>
    </source>
</evidence>
<dbReference type="RefSeq" id="WP_011940376.1">
    <property type="nucleotide sequence ID" value="NC_009483.1"/>
</dbReference>
<dbReference type="InterPro" id="IPR050669">
    <property type="entry name" value="Hemerythrin"/>
</dbReference>
<keyword evidence="6" id="KW-1185">Reference proteome</keyword>
<dbReference type="NCBIfam" id="NF033749">
    <property type="entry name" value="bact_hemeryth"/>
    <property type="match status" value="1"/>
</dbReference>
<dbReference type="CDD" id="cd12107">
    <property type="entry name" value="Hemerythrin"/>
    <property type="match status" value="1"/>
</dbReference>
<dbReference type="STRING" id="351605.Gura_3562"/>
<feature type="domain" description="Hemerythrin-like" evidence="4">
    <location>
        <begin position="11"/>
        <end position="129"/>
    </location>
</feature>
<dbReference type="SUPFAM" id="SSF47188">
    <property type="entry name" value="Hemerythrin-like"/>
    <property type="match status" value="1"/>
</dbReference>
<gene>
    <name evidence="5" type="ordered locus">Gura_3562</name>
</gene>
<evidence type="ECO:0000259" key="4">
    <source>
        <dbReference type="Pfam" id="PF01814"/>
    </source>
</evidence>
<protein>
    <submittedName>
        <fullName evidence="5">Hemerythrin-like metal-binding protein</fullName>
    </submittedName>
</protein>
<dbReference type="Proteomes" id="UP000006695">
    <property type="component" value="Chromosome"/>
</dbReference>
<evidence type="ECO:0000256" key="3">
    <source>
        <dbReference type="ARBA" id="ARBA00023004"/>
    </source>
</evidence>
<dbReference type="InterPro" id="IPR035938">
    <property type="entry name" value="Hemerythrin-like_sf"/>
</dbReference>
<name>A5G7E9_GEOUR</name>
<dbReference type="HOGENOM" id="CLU_086902_3_1_7"/>
<dbReference type="EMBL" id="CP000698">
    <property type="protein sequence ID" value="ABQ27717.1"/>
    <property type="molecule type" value="Genomic_DNA"/>
</dbReference>
<comment type="similarity">
    <text evidence="1">Belongs to the hemerythrin family.</text>
</comment>
<dbReference type="InterPro" id="IPR012312">
    <property type="entry name" value="Hemerythrin-like"/>
</dbReference>
<dbReference type="Pfam" id="PF01814">
    <property type="entry name" value="Hemerythrin"/>
    <property type="match status" value="1"/>
</dbReference>